<feature type="transmembrane region" description="Helical" evidence="7">
    <location>
        <begin position="208"/>
        <end position="226"/>
    </location>
</feature>
<dbReference type="PANTHER" id="PTHR12668:SF37">
    <property type="entry name" value="PROTEIN FATTY ACID EXPORT 2, CHLOROPLASTIC"/>
    <property type="match status" value="1"/>
</dbReference>
<evidence type="ECO:0000256" key="7">
    <source>
        <dbReference type="SAM" id="Phobius"/>
    </source>
</evidence>
<name>A0A7N0VEI9_KALFE</name>
<dbReference type="GO" id="GO:0015245">
    <property type="term" value="F:fatty acid transmembrane transporter activity"/>
    <property type="evidence" value="ECO:0007669"/>
    <property type="project" value="TreeGrafter"/>
</dbReference>
<organism evidence="8 9">
    <name type="scientific">Kalanchoe fedtschenkoi</name>
    <name type="common">Lavender scallops</name>
    <name type="synonym">South American air plant</name>
    <dbReference type="NCBI Taxonomy" id="63787"/>
    <lineage>
        <taxon>Eukaryota</taxon>
        <taxon>Viridiplantae</taxon>
        <taxon>Streptophyta</taxon>
        <taxon>Embryophyta</taxon>
        <taxon>Tracheophyta</taxon>
        <taxon>Spermatophyta</taxon>
        <taxon>Magnoliopsida</taxon>
        <taxon>eudicotyledons</taxon>
        <taxon>Gunneridae</taxon>
        <taxon>Pentapetalae</taxon>
        <taxon>Saxifragales</taxon>
        <taxon>Crassulaceae</taxon>
        <taxon>Kalanchoe</taxon>
    </lineage>
</organism>
<evidence type="ECO:0000313" key="8">
    <source>
        <dbReference type="EnsemblPlants" id="Kaladp0607s0034.1.v1.1"/>
    </source>
</evidence>
<sequence length="233" mass="23715">MAAQMLIAHSSLLHLQTHRRPSPPFRPLKVNASMSTSLYPIGVPASTWTGELGYWKGIPAVVSSSEAPVAFSEPGEGLDLKSALDVEFGGGDDGGSKGGKGYGGGGGGGNEGEGGEEEDAEAAKKTGMSMSQKLTLGYAALVGFGGLMGYLKSGSLKSLAAAGISASILFFVYTQLPVRPALASAVGLGLSAALLVVMGSRFKKSGKVFPAGIVSLVSFIMTGGYFHGIMRGH</sequence>
<keyword evidence="3 7" id="KW-0812">Transmembrane</keyword>
<dbReference type="Pfam" id="PF03647">
    <property type="entry name" value="Tmemb_14"/>
    <property type="match status" value="1"/>
</dbReference>
<dbReference type="GO" id="GO:0009706">
    <property type="term" value="C:chloroplast inner membrane"/>
    <property type="evidence" value="ECO:0007669"/>
    <property type="project" value="TreeGrafter"/>
</dbReference>
<dbReference type="PANTHER" id="PTHR12668">
    <property type="entry name" value="TRANSMEMBRANE PROTEIN 14, 15"/>
    <property type="match status" value="1"/>
</dbReference>
<dbReference type="EnsemblPlants" id="Kaladp0607s0034.1.v1.1">
    <property type="protein sequence ID" value="Kaladp0607s0034.1.v1.1"/>
    <property type="gene ID" value="Kaladp0607s0034.v1.1"/>
</dbReference>
<evidence type="ECO:0000256" key="1">
    <source>
        <dbReference type="ARBA" id="ARBA00004370"/>
    </source>
</evidence>
<dbReference type="InterPro" id="IPR044890">
    <property type="entry name" value="TMEM14_sf"/>
</dbReference>
<keyword evidence="9" id="KW-1185">Reference proteome</keyword>
<dbReference type="Gene3D" id="1.10.10.1740">
    <property type="entry name" value="Transmembrane protein 14-like"/>
    <property type="match status" value="1"/>
</dbReference>
<feature type="compositionally biased region" description="Gly residues" evidence="6">
    <location>
        <begin position="89"/>
        <end position="112"/>
    </location>
</feature>
<evidence type="ECO:0000256" key="2">
    <source>
        <dbReference type="ARBA" id="ARBA00007590"/>
    </source>
</evidence>
<evidence type="ECO:0000256" key="3">
    <source>
        <dbReference type="ARBA" id="ARBA00022692"/>
    </source>
</evidence>
<comment type="subcellular location">
    <subcellularLocation>
        <location evidence="1">Membrane</location>
    </subcellularLocation>
</comment>
<proteinExistence type="inferred from homology"/>
<keyword evidence="5 7" id="KW-0472">Membrane</keyword>
<dbReference type="Gramene" id="Kaladp0607s0034.1.v1.1">
    <property type="protein sequence ID" value="Kaladp0607s0034.1.v1.1"/>
    <property type="gene ID" value="Kaladp0607s0034.v1.1"/>
</dbReference>
<evidence type="ECO:0000256" key="6">
    <source>
        <dbReference type="SAM" id="MobiDB-lite"/>
    </source>
</evidence>
<feature type="region of interest" description="Disordered" evidence="6">
    <location>
        <begin position="89"/>
        <end position="126"/>
    </location>
</feature>
<evidence type="ECO:0000313" key="9">
    <source>
        <dbReference type="Proteomes" id="UP000594263"/>
    </source>
</evidence>
<evidence type="ECO:0000256" key="5">
    <source>
        <dbReference type="ARBA" id="ARBA00023136"/>
    </source>
</evidence>
<evidence type="ECO:0000256" key="4">
    <source>
        <dbReference type="ARBA" id="ARBA00022989"/>
    </source>
</evidence>
<feature type="transmembrane region" description="Helical" evidence="7">
    <location>
        <begin position="134"/>
        <end position="151"/>
    </location>
</feature>
<dbReference type="AlphaFoldDB" id="A0A7N0VEI9"/>
<dbReference type="InterPro" id="IPR005349">
    <property type="entry name" value="TMEM14"/>
</dbReference>
<reference evidence="8" key="1">
    <citation type="submission" date="2021-01" db="UniProtKB">
        <authorList>
            <consortium name="EnsemblPlants"/>
        </authorList>
    </citation>
    <scope>IDENTIFICATION</scope>
</reference>
<dbReference type="Proteomes" id="UP000594263">
    <property type="component" value="Unplaced"/>
</dbReference>
<accession>A0A7N0VEI9</accession>
<comment type="similarity">
    <text evidence="2">Belongs to the TMEM14 family.</text>
</comment>
<protein>
    <submittedName>
        <fullName evidence="8">Uncharacterized protein</fullName>
    </submittedName>
</protein>
<feature type="transmembrane region" description="Helical" evidence="7">
    <location>
        <begin position="181"/>
        <end position="202"/>
    </location>
</feature>
<keyword evidence="4 7" id="KW-1133">Transmembrane helix</keyword>